<accession>A0A0D2DC50</accession>
<keyword evidence="6" id="KW-0560">Oxidoreductase</keyword>
<name>A0A0D2DC50_9EURO</name>
<evidence type="ECO:0000256" key="8">
    <source>
        <dbReference type="ARBA" id="ARBA00023033"/>
    </source>
</evidence>
<organism evidence="27 28">
    <name type="scientific">Fonsecaea pedrosoi CBS 271.37</name>
    <dbReference type="NCBI Taxonomy" id="1442368"/>
    <lineage>
        <taxon>Eukaryota</taxon>
        <taxon>Fungi</taxon>
        <taxon>Dikarya</taxon>
        <taxon>Ascomycota</taxon>
        <taxon>Pezizomycotina</taxon>
        <taxon>Eurotiomycetes</taxon>
        <taxon>Chaetothyriomycetidae</taxon>
        <taxon>Chaetothyriales</taxon>
        <taxon>Herpotrichiellaceae</taxon>
        <taxon>Fonsecaea</taxon>
    </lineage>
</organism>
<comment type="catalytic activity">
    <reaction evidence="19">
        <text>32-oxoeburicol + reduced [NADPH--hemoprotein reductase] + O2 = 14-demethyleburicol + formate + oxidized [NADPH--hemoprotein reductase] + H2O + 2 H(+)</text>
        <dbReference type="Rhea" id="RHEA:75435"/>
        <dbReference type="Rhea" id="RHEA-COMP:11964"/>
        <dbReference type="Rhea" id="RHEA-COMP:11965"/>
        <dbReference type="ChEBI" id="CHEBI:15377"/>
        <dbReference type="ChEBI" id="CHEBI:15378"/>
        <dbReference type="ChEBI" id="CHEBI:15379"/>
        <dbReference type="ChEBI" id="CHEBI:15740"/>
        <dbReference type="ChEBI" id="CHEBI:57618"/>
        <dbReference type="ChEBI" id="CHEBI:58210"/>
        <dbReference type="ChEBI" id="CHEBI:194329"/>
        <dbReference type="ChEBI" id="CHEBI:194330"/>
    </reaction>
    <physiologicalReaction direction="left-to-right" evidence="19">
        <dbReference type="Rhea" id="RHEA:75436"/>
    </physiologicalReaction>
</comment>
<dbReference type="OrthoDB" id="1055148at2759"/>
<dbReference type="InterPro" id="IPR000182">
    <property type="entry name" value="GNAT_dom"/>
</dbReference>
<evidence type="ECO:0000256" key="16">
    <source>
        <dbReference type="ARBA" id="ARBA00048866"/>
    </source>
</evidence>
<evidence type="ECO:0000256" key="2">
    <source>
        <dbReference type="ARBA" id="ARBA00004370"/>
    </source>
</evidence>
<dbReference type="Gene3D" id="1.10.630.10">
    <property type="entry name" value="Cytochrome P450"/>
    <property type="match status" value="1"/>
</dbReference>
<dbReference type="VEuPathDB" id="FungiDB:Z517_11959"/>
<comment type="cofactor">
    <cofactor evidence="1 23">
        <name>heme</name>
        <dbReference type="ChEBI" id="CHEBI:30413"/>
    </cofactor>
</comment>
<comment type="catalytic activity">
    <reaction evidence="14">
        <text>a 14alpha-methyl steroid + 3 reduced [NADPH--hemoprotein reductase] + 3 O2 = a Delta(14) steroid + formate + 3 oxidized [NADPH--hemoprotein reductase] + 4 H2O + 4 H(+)</text>
        <dbReference type="Rhea" id="RHEA:54028"/>
        <dbReference type="Rhea" id="RHEA-COMP:11964"/>
        <dbReference type="Rhea" id="RHEA-COMP:11965"/>
        <dbReference type="ChEBI" id="CHEBI:15377"/>
        <dbReference type="ChEBI" id="CHEBI:15378"/>
        <dbReference type="ChEBI" id="CHEBI:15379"/>
        <dbReference type="ChEBI" id="CHEBI:15740"/>
        <dbReference type="ChEBI" id="CHEBI:57618"/>
        <dbReference type="ChEBI" id="CHEBI:58210"/>
        <dbReference type="ChEBI" id="CHEBI:138029"/>
        <dbReference type="ChEBI" id="CHEBI:138031"/>
        <dbReference type="EC" id="1.14.14.154"/>
    </reaction>
    <physiologicalReaction direction="left-to-right" evidence="14">
        <dbReference type="Rhea" id="RHEA:54029"/>
    </physiologicalReaction>
</comment>
<evidence type="ECO:0000259" key="26">
    <source>
        <dbReference type="Pfam" id="PF00583"/>
    </source>
</evidence>
<protein>
    <recommendedName>
        <fullName evidence="10">sterol 14alpha-demethylase</fullName>
        <ecNumber evidence="10">1.14.14.154</ecNumber>
    </recommendedName>
</protein>
<dbReference type="FunFam" id="1.10.630.10:FF:000033">
    <property type="entry name" value="14-alpha sterol demethylase"/>
    <property type="match status" value="1"/>
</dbReference>
<evidence type="ECO:0000256" key="19">
    <source>
        <dbReference type="ARBA" id="ARBA00051540"/>
    </source>
</evidence>
<comment type="catalytic activity">
    <reaction evidence="22">
        <text>eburicol + 3 reduced [NADPH--hemoprotein reductase] + 3 O2 = 14-demethyleburicol + formate + 3 oxidized [NADPH--hemoprotein reductase] + 4 H2O + 4 H(+)</text>
        <dbReference type="Rhea" id="RHEA:75439"/>
        <dbReference type="Rhea" id="RHEA-COMP:11964"/>
        <dbReference type="Rhea" id="RHEA-COMP:11965"/>
        <dbReference type="ChEBI" id="CHEBI:15377"/>
        <dbReference type="ChEBI" id="CHEBI:15378"/>
        <dbReference type="ChEBI" id="CHEBI:15379"/>
        <dbReference type="ChEBI" id="CHEBI:15740"/>
        <dbReference type="ChEBI" id="CHEBI:57618"/>
        <dbReference type="ChEBI" id="CHEBI:58210"/>
        <dbReference type="ChEBI" id="CHEBI:70315"/>
        <dbReference type="ChEBI" id="CHEBI:194330"/>
    </reaction>
    <physiologicalReaction direction="left-to-right" evidence="22">
        <dbReference type="Rhea" id="RHEA:75440"/>
    </physiologicalReaction>
</comment>
<evidence type="ECO:0000256" key="5">
    <source>
        <dbReference type="ARBA" id="ARBA00022723"/>
    </source>
</evidence>
<dbReference type="InterPro" id="IPR017972">
    <property type="entry name" value="Cyt_P450_CS"/>
</dbReference>
<evidence type="ECO:0000256" key="23">
    <source>
        <dbReference type="PIRSR" id="PIRSR602403-1"/>
    </source>
</evidence>
<dbReference type="Pfam" id="PF00583">
    <property type="entry name" value="Acetyltransf_1"/>
    <property type="match status" value="1"/>
</dbReference>
<keyword evidence="25" id="KW-0812">Transmembrane</keyword>
<dbReference type="Gene3D" id="3.40.630.30">
    <property type="match status" value="1"/>
</dbReference>
<keyword evidence="9 25" id="KW-0472">Membrane</keyword>
<evidence type="ECO:0000256" key="1">
    <source>
        <dbReference type="ARBA" id="ARBA00001971"/>
    </source>
</evidence>
<evidence type="ECO:0000256" key="25">
    <source>
        <dbReference type="SAM" id="Phobius"/>
    </source>
</evidence>
<dbReference type="InterPro" id="IPR050529">
    <property type="entry name" value="CYP450_sterol_14alpha_dmase"/>
</dbReference>
<evidence type="ECO:0000256" key="7">
    <source>
        <dbReference type="ARBA" id="ARBA00023004"/>
    </source>
</evidence>
<evidence type="ECO:0000256" key="18">
    <source>
        <dbReference type="ARBA" id="ARBA00049450"/>
    </source>
</evidence>
<comment type="catalytic activity">
    <reaction evidence="21">
        <text>32-hydroxyeburicol + reduced [NADPH--hemoprotein reductase] + O2 = 32-oxoeburicol + oxidized [NADPH--hemoprotein reductase] + 2 H2O + H(+)</text>
        <dbReference type="Rhea" id="RHEA:75431"/>
        <dbReference type="Rhea" id="RHEA-COMP:11964"/>
        <dbReference type="Rhea" id="RHEA-COMP:11965"/>
        <dbReference type="ChEBI" id="CHEBI:15377"/>
        <dbReference type="ChEBI" id="CHEBI:15378"/>
        <dbReference type="ChEBI" id="CHEBI:15379"/>
        <dbReference type="ChEBI" id="CHEBI:57618"/>
        <dbReference type="ChEBI" id="CHEBI:58210"/>
        <dbReference type="ChEBI" id="CHEBI:194328"/>
        <dbReference type="ChEBI" id="CHEBI:194329"/>
    </reaction>
    <physiologicalReaction direction="left-to-right" evidence="21">
        <dbReference type="Rhea" id="RHEA:75432"/>
    </physiologicalReaction>
</comment>
<dbReference type="EMBL" id="KN846976">
    <property type="protein sequence ID" value="KIW75186.1"/>
    <property type="molecule type" value="Genomic_DNA"/>
</dbReference>
<comment type="subcellular location">
    <subcellularLocation>
        <location evidence="2">Membrane</location>
    </subcellularLocation>
</comment>
<keyword evidence="28" id="KW-1185">Reference proteome</keyword>
<evidence type="ECO:0000313" key="27">
    <source>
        <dbReference type="EMBL" id="KIW75186.1"/>
    </source>
</evidence>
<evidence type="ECO:0000256" key="20">
    <source>
        <dbReference type="ARBA" id="ARBA00051806"/>
    </source>
</evidence>
<dbReference type="GO" id="GO:0020037">
    <property type="term" value="F:heme binding"/>
    <property type="evidence" value="ECO:0007669"/>
    <property type="project" value="InterPro"/>
</dbReference>
<sequence length="932" mass="104619">MAPGDGNSVAVGVRGLEEFADHFGSSGVKSWNRLIRQWSDLDDCDHMVQARTGLACDPQKVYTTFKKAESAMLLIHKPPQAFIVSKLFTLFLHHYAFQPTLEDTAVAMASGSFERQTAQPVEPLFTFEILAAKEITQDMVQEAAALFSRAYGIWGPQAEKMMGTFAKHGRRVRMSPGRLREECLPDRADNYFVRAMAGNNLVGHALATCWNSAGHQVCWVTQLCVDLQYRRRRLATRLLSKLREGRENCTFGILSSHPAAILTALRSFGCGLEEVDLRVVREHAKDVMESSPVRYIRSARLSGSLFVEGAPQGVICCADTNFWVDHGEPAKALAEVRARGLGWPFGDLPDGHEYLLLAKTRPPKCIIIFIAAFGAGFGLTANCDTLIQLPHYSIPRIAKHNLEQPPRPSHHCASQQLAVMTLIVRLLTTLLWLIGISIVTNIVKQLFFRDPHRPPVVWHWVPLIGSTVDYGQDPYKFFFKCREKYGDFFTFGLLGMKVTVYLGAKGNNFILNGKLKDLNAEEVYGPLTVPVFGRGVVYDVDNARFMDQKRLLKEGFTSQNLRAYVPQFVKETEQYINTNAVFRGEGGVCDISTVLSEISLYAAAGSLQGKEVRDSFDSSFATYYRHLDDGFAPANFMFPWLPTPVNRRRDRAQRMMAKLYMDIIRQRRSTGNQDGSHDMLWALMDGRYRDGTPLSDEETANLMIALLMGGQHNTAASGTWIMLHLAHRPHLIEELYQEQLDVLGDQDPTYDTLQKLTLHNNVIKETLRLHSPIHSIMRKVKQPMPIPDTDVVVPAGNILLAAPGVPSRCEEFFPDPMAWNPHRWDKPDETDAEAQTQSQLNEKRDDNDTVDYGYGAVSSKAVNSPYLPFGAGRHRCVGETFAYAQLGAILATMVRLLRWGQVDPGAPVPATDYSSMFSRPMHPATIKWQRRH</sequence>
<dbReference type="GO" id="GO:0005506">
    <property type="term" value="F:iron ion binding"/>
    <property type="evidence" value="ECO:0007669"/>
    <property type="project" value="InterPro"/>
</dbReference>
<evidence type="ECO:0000256" key="15">
    <source>
        <dbReference type="ARBA" id="ARBA00048479"/>
    </source>
</evidence>
<dbReference type="AlphaFoldDB" id="A0A0D2DC50"/>
<keyword evidence="7 23" id="KW-0408">Iron</keyword>
<evidence type="ECO:0000313" key="28">
    <source>
        <dbReference type="Proteomes" id="UP000053029"/>
    </source>
</evidence>
<dbReference type="GO" id="GO:0016020">
    <property type="term" value="C:membrane"/>
    <property type="evidence" value="ECO:0007669"/>
    <property type="project" value="UniProtKB-SubCell"/>
</dbReference>
<dbReference type="Proteomes" id="UP000053029">
    <property type="component" value="Unassembled WGS sequence"/>
</dbReference>
<feature type="transmembrane region" description="Helical" evidence="25">
    <location>
        <begin position="417"/>
        <end position="443"/>
    </location>
</feature>
<dbReference type="PRINTS" id="PR00465">
    <property type="entry name" value="EP450IV"/>
</dbReference>
<comment type="catalytic activity">
    <reaction evidence="16">
        <text>a 14alpha-methyl steroid + reduced [NADPH--hemoprotein reductase] + O2 = a 14alpha-hydroxymethyl steroid + oxidized [NADPH--hemoprotein reductase] + H2O + H(+)</text>
        <dbReference type="Rhea" id="RHEA:68060"/>
        <dbReference type="Rhea" id="RHEA-COMP:11964"/>
        <dbReference type="Rhea" id="RHEA-COMP:11965"/>
        <dbReference type="ChEBI" id="CHEBI:15377"/>
        <dbReference type="ChEBI" id="CHEBI:15378"/>
        <dbReference type="ChEBI" id="CHEBI:15379"/>
        <dbReference type="ChEBI" id="CHEBI:57618"/>
        <dbReference type="ChEBI" id="CHEBI:58210"/>
        <dbReference type="ChEBI" id="CHEBI:138029"/>
        <dbReference type="ChEBI" id="CHEBI:176901"/>
    </reaction>
    <physiologicalReaction direction="left-to-right" evidence="16">
        <dbReference type="Rhea" id="RHEA:68061"/>
    </physiologicalReaction>
</comment>
<dbReference type="HOGENOM" id="CLU_313992_0_0_1"/>
<evidence type="ECO:0000256" key="17">
    <source>
        <dbReference type="ARBA" id="ARBA00049163"/>
    </source>
</evidence>
<dbReference type="SUPFAM" id="SSF48264">
    <property type="entry name" value="Cytochrome P450"/>
    <property type="match status" value="1"/>
</dbReference>
<comment type="catalytic activity">
    <reaction evidence="15">
        <text>32-oxolanosterol + reduced [NADPH--hemoprotein reductase] + O2 = 4,4-dimethyl-5alpha-cholesta-8,14,24-trien-3beta-ol + formate + oxidized [NADPH--hemoprotein reductase] + H2O + 2 H(+)</text>
        <dbReference type="Rhea" id="RHEA:75111"/>
        <dbReference type="Rhea" id="RHEA-COMP:11964"/>
        <dbReference type="Rhea" id="RHEA-COMP:11965"/>
        <dbReference type="ChEBI" id="CHEBI:15377"/>
        <dbReference type="ChEBI" id="CHEBI:15378"/>
        <dbReference type="ChEBI" id="CHEBI:15379"/>
        <dbReference type="ChEBI" id="CHEBI:15740"/>
        <dbReference type="ChEBI" id="CHEBI:17813"/>
        <dbReference type="ChEBI" id="CHEBI:57618"/>
        <dbReference type="ChEBI" id="CHEBI:58210"/>
        <dbReference type="ChEBI" id="CHEBI:166681"/>
    </reaction>
    <physiologicalReaction direction="left-to-right" evidence="15">
        <dbReference type="Rhea" id="RHEA:75112"/>
    </physiologicalReaction>
</comment>
<feature type="region of interest" description="Disordered" evidence="24">
    <location>
        <begin position="821"/>
        <end position="849"/>
    </location>
</feature>
<comment type="catalytic activity">
    <reaction evidence="17">
        <text>lanosterol + reduced [NADPH--hemoprotein reductase] + O2 = 32-hydroxylanosterol + oxidized [NADPH--hemoprotein reductase] + H2O + H(+)</text>
        <dbReference type="Rhea" id="RHEA:75103"/>
        <dbReference type="Rhea" id="RHEA-COMP:11964"/>
        <dbReference type="Rhea" id="RHEA-COMP:11965"/>
        <dbReference type="ChEBI" id="CHEBI:15377"/>
        <dbReference type="ChEBI" id="CHEBI:15378"/>
        <dbReference type="ChEBI" id="CHEBI:15379"/>
        <dbReference type="ChEBI" id="CHEBI:16521"/>
        <dbReference type="ChEBI" id="CHEBI:57618"/>
        <dbReference type="ChEBI" id="CHEBI:58210"/>
        <dbReference type="ChEBI" id="CHEBI:166806"/>
    </reaction>
    <physiologicalReaction direction="left-to-right" evidence="17">
        <dbReference type="Rhea" id="RHEA:75104"/>
    </physiologicalReaction>
</comment>
<comment type="catalytic activity">
    <reaction evidence="12">
        <text>a 14alpha-hydroxymethyl steroid + reduced [NADPH--hemoprotein reductase] + O2 = a 14alpha-formyl steroid + oxidized [NADPH--hemoprotein reductase] + 2 H2O + H(+)</text>
        <dbReference type="Rhea" id="RHEA:68064"/>
        <dbReference type="Rhea" id="RHEA-COMP:11964"/>
        <dbReference type="Rhea" id="RHEA-COMP:11965"/>
        <dbReference type="ChEBI" id="CHEBI:15377"/>
        <dbReference type="ChEBI" id="CHEBI:15378"/>
        <dbReference type="ChEBI" id="CHEBI:15379"/>
        <dbReference type="ChEBI" id="CHEBI:57618"/>
        <dbReference type="ChEBI" id="CHEBI:58210"/>
        <dbReference type="ChEBI" id="CHEBI:176901"/>
        <dbReference type="ChEBI" id="CHEBI:176902"/>
    </reaction>
    <physiologicalReaction direction="left-to-right" evidence="12">
        <dbReference type="Rhea" id="RHEA:68065"/>
    </physiologicalReaction>
</comment>
<evidence type="ECO:0000256" key="11">
    <source>
        <dbReference type="ARBA" id="ARBA00047379"/>
    </source>
</evidence>
<proteinExistence type="inferred from homology"/>
<feature type="domain" description="N-acetyltransferase" evidence="26">
    <location>
        <begin position="179"/>
        <end position="243"/>
    </location>
</feature>
<evidence type="ECO:0000256" key="3">
    <source>
        <dbReference type="ARBA" id="ARBA00010617"/>
    </source>
</evidence>
<evidence type="ECO:0000256" key="24">
    <source>
        <dbReference type="SAM" id="MobiDB-lite"/>
    </source>
</evidence>
<dbReference type="STRING" id="1442368.A0A0D2DC50"/>
<dbReference type="GO" id="GO:0008398">
    <property type="term" value="F:sterol 14-demethylase activity"/>
    <property type="evidence" value="ECO:0007669"/>
    <property type="project" value="UniProtKB-EC"/>
</dbReference>
<evidence type="ECO:0000256" key="22">
    <source>
        <dbReference type="ARBA" id="ARBA00052625"/>
    </source>
</evidence>
<dbReference type="InterPro" id="IPR016181">
    <property type="entry name" value="Acyl_CoA_acyltransferase"/>
</dbReference>
<dbReference type="InterPro" id="IPR002403">
    <property type="entry name" value="Cyt_P450_E_grp-IV"/>
</dbReference>
<dbReference type="PRINTS" id="PR00385">
    <property type="entry name" value="P450"/>
</dbReference>
<comment type="catalytic activity">
    <reaction evidence="20">
        <text>eburicol + reduced [NADPH--hemoprotein reductase] + O2 = 32-hydroxyeburicol + oxidized [NADPH--hemoprotein reductase] + H2O + H(+)</text>
        <dbReference type="Rhea" id="RHEA:75427"/>
        <dbReference type="Rhea" id="RHEA-COMP:11964"/>
        <dbReference type="Rhea" id="RHEA-COMP:11965"/>
        <dbReference type="ChEBI" id="CHEBI:15377"/>
        <dbReference type="ChEBI" id="CHEBI:15378"/>
        <dbReference type="ChEBI" id="CHEBI:15379"/>
        <dbReference type="ChEBI" id="CHEBI:57618"/>
        <dbReference type="ChEBI" id="CHEBI:58210"/>
        <dbReference type="ChEBI" id="CHEBI:70315"/>
        <dbReference type="ChEBI" id="CHEBI:194328"/>
    </reaction>
    <physiologicalReaction direction="left-to-right" evidence="20">
        <dbReference type="Rhea" id="RHEA:75428"/>
    </physiologicalReaction>
</comment>
<dbReference type="PANTHER" id="PTHR24304:SF2">
    <property type="entry name" value="24-HYDROXYCHOLESTEROL 7-ALPHA-HYDROXYLASE"/>
    <property type="match status" value="1"/>
</dbReference>
<keyword evidence="5 23" id="KW-0479">Metal-binding</keyword>
<dbReference type="RefSeq" id="XP_013278994.1">
    <property type="nucleotide sequence ID" value="XM_013423540.1"/>
</dbReference>
<keyword evidence="4 23" id="KW-0349">Heme</keyword>
<dbReference type="SUPFAM" id="SSF55729">
    <property type="entry name" value="Acyl-CoA N-acyltransferases (Nat)"/>
    <property type="match status" value="1"/>
</dbReference>
<dbReference type="EC" id="1.14.14.154" evidence="10"/>
<keyword evidence="25" id="KW-1133">Transmembrane helix</keyword>
<evidence type="ECO:0000256" key="14">
    <source>
        <dbReference type="ARBA" id="ARBA00047702"/>
    </source>
</evidence>
<evidence type="ECO:0000256" key="12">
    <source>
        <dbReference type="ARBA" id="ARBA00047587"/>
    </source>
</evidence>
<comment type="catalytic activity">
    <reaction evidence="13">
        <text>lanosterol + 3 reduced [NADPH--hemoprotein reductase] + 3 O2 = 4,4-dimethyl-5alpha-cholesta-8,14,24-trien-3beta-ol + formate + 3 oxidized [NADPH--hemoprotein reductase] + 4 H2O + 4 H(+)</text>
        <dbReference type="Rhea" id="RHEA:25286"/>
        <dbReference type="Rhea" id="RHEA-COMP:11964"/>
        <dbReference type="Rhea" id="RHEA-COMP:11965"/>
        <dbReference type="ChEBI" id="CHEBI:15377"/>
        <dbReference type="ChEBI" id="CHEBI:15378"/>
        <dbReference type="ChEBI" id="CHEBI:15379"/>
        <dbReference type="ChEBI" id="CHEBI:15740"/>
        <dbReference type="ChEBI" id="CHEBI:16521"/>
        <dbReference type="ChEBI" id="CHEBI:17813"/>
        <dbReference type="ChEBI" id="CHEBI:57618"/>
        <dbReference type="ChEBI" id="CHEBI:58210"/>
        <dbReference type="EC" id="1.14.14.154"/>
    </reaction>
    <physiologicalReaction direction="left-to-right" evidence="13">
        <dbReference type="Rhea" id="RHEA:25287"/>
    </physiologicalReaction>
</comment>
<dbReference type="GO" id="GO:0016747">
    <property type="term" value="F:acyltransferase activity, transferring groups other than amino-acyl groups"/>
    <property type="evidence" value="ECO:0007669"/>
    <property type="project" value="InterPro"/>
</dbReference>
<evidence type="ECO:0000256" key="13">
    <source>
        <dbReference type="ARBA" id="ARBA00047670"/>
    </source>
</evidence>
<dbReference type="GeneID" id="25311449"/>
<reference evidence="27 28" key="1">
    <citation type="submission" date="2015-01" db="EMBL/GenBank/DDBJ databases">
        <title>The Genome Sequence of Fonsecaea pedrosoi CBS 271.37.</title>
        <authorList>
            <consortium name="The Broad Institute Genomics Platform"/>
            <person name="Cuomo C."/>
            <person name="de Hoog S."/>
            <person name="Gorbushina A."/>
            <person name="Stielow B."/>
            <person name="Teixiera M."/>
            <person name="Abouelleil A."/>
            <person name="Chapman S.B."/>
            <person name="Priest M."/>
            <person name="Young S.K."/>
            <person name="Wortman J."/>
            <person name="Nusbaum C."/>
            <person name="Birren B."/>
        </authorList>
    </citation>
    <scope>NUCLEOTIDE SEQUENCE [LARGE SCALE GENOMIC DNA]</scope>
    <source>
        <strain evidence="27 28">CBS 271.37</strain>
    </source>
</reference>
<comment type="similarity">
    <text evidence="3">Belongs to the cytochrome P450 family.</text>
</comment>
<evidence type="ECO:0000256" key="4">
    <source>
        <dbReference type="ARBA" id="ARBA00022617"/>
    </source>
</evidence>
<dbReference type="InterPro" id="IPR036396">
    <property type="entry name" value="Cyt_P450_sf"/>
</dbReference>
<evidence type="ECO:0000256" key="6">
    <source>
        <dbReference type="ARBA" id="ARBA00023002"/>
    </source>
</evidence>
<gene>
    <name evidence="27" type="ORF">Z517_11959</name>
</gene>
<dbReference type="Pfam" id="PF00067">
    <property type="entry name" value="p450"/>
    <property type="match status" value="1"/>
</dbReference>
<evidence type="ECO:0000256" key="21">
    <source>
        <dbReference type="ARBA" id="ARBA00052067"/>
    </source>
</evidence>
<comment type="catalytic activity">
    <reaction evidence="11">
        <text>32-hydroxylanosterol + reduced [NADPH--hemoprotein reductase] + O2 = 32-oxolanosterol + oxidized [NADPH--hemoprotein reductase] + 2 H2O + H(+)</text>
        <dbReference type="Rhea" id="RHEA:75107"/>
        <dbReference type="Rhea" id="RHEA-COMP:11964"/>
        <dbReference type="Rhea" id="RHEA-COMP:11965"/>
        <dbReference type="ChEBI" id="CHEBI:15377"/>
        <dbReference type="ChEBI" id="CHEBI:15378"/>
        <dbReference type="ChEBI" id="CHEBI:15379"/>
        <dbReference type="ChEBI" id="CHEBI:57618"/>
        <dbReference type="ChEBI" id="CHEBI:58210"/>
        <dbReference type="ChEBI" id="CHEBI:166681"/>
        <dbReference type="ChEBI" id="CHEBI:166806"/>
    </reaction>
    <physiologicalReaction direction="left-to-right" evidence="11">
        <dbReference type="Rhea" id="RHEA:75108"/>
    </physiologicalReaction>
</comment>
<feature type="binding site" description="axial binding residue" evidence="23">
    <location>
        <position position="876"/>
    </location>
    <ligand>
        <name>heme</name>
        <dbReference type="ChEBI" id="CHEBI:30413"/>
    </ligand>
    <ligandPart>
        <name>Fe</name>
        <dbReference type="ChEBI" id="CHEBI:18248"/>
    </ligandPart>
</feature>
<dbReference type="PANTHER" id="PTHR24304">
    <property type="entry name" value="CYTOCHROME P450 FAMILY 7"/>
    <property type="match status" value="1"/>
</dbReference>
<evidence type="ECO:0000256" key="10">
    <source>
        <dbReference type="ARBA" id="ARBA00038974"/>
    </source>
</evidence>
<comment type="catalytic activity">
    <reaction evidence="18">
        <text>a 14alpha-formyl steroid + reduced [NADPH--hemoprotein reductase] + O2 = a Delta(14) steroid + formate + oxidized [NADPH--hemoprotein reductase] + H2O + 2 H(+)</text>
        <dbReference type="Rhea" id="RHEA:68068"/>
        <dbReference type="Rhea" id="RHEA-COMP:11964"/>
        <dbReference type="Rhea" id="RHEA-COMP:11965"/>
        <dbReference type="ChEBI" id="CHEBI:15377"/>
        <dbReference type="ChEBI" id="CHEBI:15378"/>
        <dbReference type="ChEBI" id="CHEBI:15379"/>
        <dbReference type="ChEBI" id="CHEBI:15740"/>
        <dbReference type="ChEBI" id="CHEBI:57618"/>
        <dbReference type="ChEBI" id="CHEBI:58210"/>
        <dbReference type="ChEBI" id="CHEBI:138031"/>
        <dbReference type="ChEBI" id="CHEBI:176902"/>
    </reaction>
    <physiologicalReaction direction="left-to-right" evidence="18">
        <dbReference type="Rhea" id="RHEA:68069"/>
    </physiologicalReaction>
</comment>
<evidence type="ECO:0000256" key="9">
    <source>
        <dbReference type="ARBA" id="ARBA00023136"/>
    </source>
</evidence>
<keyword evidence="8" id="KW-0503">Monooxygenase</keyword>
<dbReference type="CDD" id="cd11042">
    <property type="entry name" value="CYP51-like"/>
    <property type="match status" value="1"/>
</dbReference>
<dbReference type="PROSITE" id="PS00086">
    <property type="entry name" value="CYTOCHROME_P450"/>
    <property type="match status" value="1"/>
</dbReference>
<dbReference type="InterPro" id="IPR001128">
    <property type="entry name" value="Cyt_P450"/>
</dbReference>